<name>A0A0F9BM05_9ZZZZ</name>
<gene>
    <name evidence="1" type="ORF">LCGC14_2773730</name>
</gene>
<protein>
    <submittedName>
        <fullName evidence="1">Uncharacterized protein</fullName>
    </submittedName>
</protein>
<evidence type="ECO:0000313" key="1">
    <source>
        <dbReference type="EMBL" id="KKK85396.1"/>
    </source>
</evidence>
<reference evidence="1" key="1">
    <citation type="journal article" date="2015" name="Nature">
        <title>Complex archaea that bridge the gap between prokaryotes and eukaryotes.</title>
        <authorList>
            <person name="Spang A."/>
            <person name="Saw J.H."/>
            <person name="Jorgensen S.L."/>
            <person name="Zaremba-Niedzwiedzka K."/>
            <person name="Martijn J."/>
            <person name="Lind A.E."/>
            <person name="van Eijk R."/>
            <person name="Schleper C."/>
            <person name="Guy L."/>
            <person name="Ettema T.J."/>
        </authorList>
    </citation>
    <scope>NUCLEOTIDE SEQUENCE</scope>
</reference>
<feature type="non-terminal residue" evidence="1">
    <location>
        <position position="59"/>
    </location>
</feature>
<accession>A0A0F9BM05</accession>
<sequence>MFRYDTFRNGNFLVKRNVFVEWIGVARAREFGVKTPSKRRKLTSWYEGLLYTKGVAYDT</sequence>
<organism evidence="1">
    <name type="scientific">marine sediment metagenome</name>
    <dbReference type="NCBI Taxonomy" id="412755"/>
    <lineage>
        <taxon>unclassified sequences</taxon>
        <taxon>metagenomes</taxon>
        <taxon>ecological metagenomes</taxon>
    </lineage>
</organism>
<dbReference type="AlphaFoldDB" id="A0A0F9BM05"/>
<comment type="caution">
    <text evidence="1">The sequence shown here is derived from an EMBL/GenBank/DDBJ whole genome shotgun (WGS) entry which is preliminary data.</text>
</comment>
<dbReference type="EMBL" id="LAZR01051331">
    <property type="protein sequence ID" value="KKK85396.1"/>
    <property type="molecule type" value="Genomic_DNA"/>
</dbReference>
<proteinExistence type="predicted"/>